<dbReference type="AlphaFoldDB" id="A0AAD8LZ45"/>
<feature type="region of interest" description="Disordered" evidence="11">
    <location>
        <begin position="410"/>
        <end position="431"/>
    </location>
</feature>
<comment type="subcellular location">
    <subcellularLocation>
        <location evidence="1">Chromosome</location>
    </subcellularLocation>
    <subcellularLocation>
        <location evidence="2">Cytoplasm</location>
    </subcellularLocation>
</comment>
<evidence type="ECO:0000256" key="10">
    <source>
        <dbReference type="ARBA" id="ARBA00023306"/>
    </source>
</evidence>
<dbReference type="Proteomes" id="UP001237642">
    <property type="component" value="Unassembled WGS sequence"/>
</dbReference>
<evidence type="ECO:0000256" key="11">
    <source>
        <dbReference type="SAM" id="MobiDB-lite"/>
    </source>
</evidence>
<reference evidence="12" key="1">
    <citation type="submission" date="2023-02" db="EMBL/GenBank/DDBJ databases">
        <title>Genome of toxic invasive species Heracleum sosnowskyi carries increased number of genes despite the absence of recent whole-genome duplications.</title>
        <authorList>
            <person name="Schelkunov M."/>
            <person name="Shtratnikova V."/>
            <person name="Makarenko M."/>
            <person name="Klepikova A."/>
            <person name="Omelchenko D."/>
            <person name="Novikova G."/>
            <person name="Obukhova E."/>
            <person name="Bogdanov V."/>
            <person name="Penin A."/>
            <person name="Logacheva M."/>
        </authorList>
    </citation>
    <scope>NUCLEOTIDE SEQUENCE</scope>
    <source>
        <strain evidence="12">Hsosn_3</strain>
        <tissue evidence="12">Leaf</tissue>
    </source>
</reference>
<dbReference type="EMBL" id="JAUIZM010000012">
    <property type="protein sequence ID" value="KAK1353599.1"/>
    <property type="molecule type" value="Genomic_DNA"/>
</dbReference>
<keyword evidence="9" id="KW-0226">DNA condensation</keyword>
<proteinExistence type="inferred from homology"/>
<evidence type="ECO:0000256" key="5">
    <source>
        <dbReference type="ARBA" id="ARBA00022454"/>
    </source>
</evidence>
<evidence type="ECO:0000256" key="4">
    <source>
        <dbReference type="ARBA" id="ARBA00016065"/>
    </source>
</evidence>
<dbReference type="Pfam" id="PF05786">
    <property type="entry name" value="Cnd2"/>
    <property type="match status" value="2"/>
</dbReference>
<dbReference type="GO" id="GO:0007076">
    <property type="term" value="P:mitotic chromosome condensation"/>
    <property type="evidence" value="ECO:0007669"/>
    <property type="project" value="InterPro"/>
</dbReference>
<reference evidence="12" key="2">
    <citation type="submission" date="2023-05" db="EMBL/GenBank/DDBJ databases">
        <authorList>
            <person name="Schelkunov M.I."/>
        </authorList>
    </citation>
    <scope>NUCLEOTIDE SEQUENCE</scope>
    <source>
        <strain evidence="12">Hsosn_3</strain>
        <tissue evidence="12">Leaf</tissue>
    </source>
</reference>
<gene>
    <name evidence="12" type="ORF">POM88_051964</name>
</gene>
<protein>
    <recommendedName>
        <fullName evidence="4">Condensin complex subunit 2</fullName>
    </recommendedName>
</protein>
<feature type="compositionally biased region" description="Basic and acidic residues" evidence="11">
    <location>
        <begin position="172"/>
        <end position="182"/>
    </location>
</feature>
<sequence>MAENLSPNLKQRAQILSPSSPYFLASNDDKLERAQARAAARAAATRRKATAATAATAPESTPCLDKEHILDLFHNCIKLASENKINQKNTWELSLIDHLCDIIKVDEEDDVETNFQKASCTLEAGVKIYSMRVDSVHSEAYKVLGGINRAGQENEEDGTVEDSDISNGQEEDNSKKEKDRKLSPLSTLESSFDALNVKKFDAAFAVDPLYHQTSAQFDEGGAKGLLLNNLGVYGGCRVLFDSLEVPAKCSSCSNQHDKAETIDISFAKECSEEMVVNMSNKFEISPSLREIVNHFDDDNKRPPDTFSFGTKPAEEIDEPYNNVAEFSVDAFDNGGTWDDGHDDQTNVADEGMYGGDPILSSEYEVKEPTNFQHDTDDRFGEIDDYLFLNLGFTSKLNAWAGPDHWKFRKVKGPQNVPEDNGSPVTTKKTKSKKQTTVDIEFLTCSDKDVSDIFAPPKNPKTLLLPTSKEPCNTTLPEDCHYQPENLVKLFLLPNVMCLGRSRRKSSAEMSRETDDYDNMPSWNEDTGFADHFDDGNDCSDVDESNTLVSQPRQVNKIEVQYDRKSKQVDVQALKETLWGSLQESQGQSVLEQGGTISFKDALAAFPDDCRAAESLKDISPHLCFICLLHLANEHGLSIQGQESLDDLSIHLPQQK</sequence>
<dbReference type="PANTHER" id="PTHR13108">
    <property type="entry name" value="CONDENSIN COMPLEX SUBUNIT 2"/>
    <property type="match status" value="1"/>
</dbReference>
<comment type="caution">
    <text evidence="12">The sequence shown here is derived from an EMBL/GenBank/DDBJ whole genome shotgun (WGS) entry which is preliminary data.</text>
</comment>
<dbReference type="PANTHER" id="PTHR13108:SF9">
    <property type="entry name" value="CONDENSIN COMPLEX SUBUNIT 2"/>
    <property type="match status" value="1"/>
</dbReference>
<evidence type="ECO:0000256" key="9">
    <source>
        <dbReference type="ARBA" id="ARBA00023067"/>
    </source>
</evidence>
<dbReference type="GO" id="GO:0005737">
    <property type="term" value="C:cytoplasm"/>
    <property type="evidence" value="ECO:0007669"/>
    <property type="project" value="UniProtKB-SubCell"/>
</dbReference>
<evidence type="ECO:0000256" key="3">
    <source>
        <dbReference type="ARBA" id="ARBA00009471"/>
    </source>
</evidence>
<dbReference type="InterPro" id="IPR022816">
    <property type="entry name" value="Condensin_barren_su2"/>
</dbReference>
<evidence type="ECO:0000313" key="13">
    <source>
        <dbReference type="Proteomes" id="UP001237642"/>
    </source>
</evidence>
<evidence type="ECO:0000256" key="1">
    <source>
        <dbReference type="ARBA" id="ARBA00004286"/>
    </source>
</evidence>
<keyword evidence="7" id="KW-0132">Cell division</keyword>
<evidence type="ECO:0000256" key="8">
    <source>
        <dbReference type="ARBA" id="ARBA00022776"/>
    </source>
</evidence>
<name>A0AAD8LZ45_9APIA</name>
<feature type="compositionally biased region" description="Acidic residues" evidence="11">
    <location>
        <begin position="153"/>
        <end position="164"/>
    </location>
</feature>
<keyword evidence="8" id="KW-0498">Mitosis</keyword>
<dbReference type="GO" id="GO:0000796">
    <property type="term" value="C:condensin complex"/>
    <property type="evidence" value="ECO:0007669"/>
    <property type="project" value="InterPro"/>
</dbReference>
<evidence type="ECO:0000256" key="2">
    <source>
        <dbReference type="ARBA" id="ARBA00004496"/>
    </source>
</evidence>
<organism evidence="12 13">
    <name type="scientific">Heracleum sosnowskyi</name>
    <dbReference type="NCBI Taxonomy" id="360622"/>
    <lineage>
        <taxon>Eukaryota</taxon>
        <taxon>Viridiplantae</taxon>
        <taxon>Streptophyta</taxon>
        <taxon>Embryophyta</taxon>
        <taxon>Tracheophyta</taxon>
        <taxon>Spermatophyta</taxon>
        <taxon>Magnoliopsida</taxon>
        <taxon>eudicotyledons</taxon>
        <taxon>Gunneridae</taxon>
        <taxon>Pentapetalae</taxon>
        <taxon>asterids</taxon>
        <taxon>campanulids</taxon>
        <taxon>Apiales</taxon>
        <taxon>Apiaceae</taxon>
        <taxon>Apioideae</taxon>
        <taxon>apioid superclade</taxon>
        <taxon>Tordylieae</taxon>
        <taxon>Tordyliinae</taxon>
        <taxon>Heracleum</taxon>
    </lineage>
</organism>
<keyword evidence="13" id="KW-1185">Reference proteome</keyword>
<keyword evidence="5" id="KW-0158">Chromosome</keyword>
<evidence type="ECO:0000313" key="12">
    <source>
        <dbReference type="EMBL" id="KAK1353599.1"/>
    </source>
</evidence>
<keyword evidence="10" id="KW-0131">Cell cycle</keyword>
<dbReference type="GO" id="GO:0051301">
    <property type="term" value="P:cell division"/>
    <property type="evidence" value="ECO:0007669"/>
    <property type="project" value="UniProtKB-KW"/>
</dbReference>
<feature type="region of interest" description="Disordered" evidence="11">
    <location>
        <begin position="152"/>
        <end position="182"/>
    </location>
</feature>
<keyword evidence="6" id="KW-0963">Cytoplasm</keyword>
<dbReference type="PIRSF" id="PIRSF017126">
    <property type="entry name" value="Condensin_H"/>
    <property type="match status" value="1"/>
</dbReference>
<evidence type="ECO:0000256" key="7">
    <source>
        <dbReference type="ARBA" id="ARBA00022618"/>
    </source>
</evidence>
<dbReference type="GO" id="GO:0003682">
    <property type="term" value="F:chromatin binding"/>
    <property type="evidence" value="ECO:0007669"/>
    <property type="project" value="TreeGrafter"/>
</dbReference>
<accession>A0AAD8LZ45</accession>
<evidence type="ECO:0000256" key="6">
    <source>
        <dbReference type="ARBA" id="ARBA00022490"/>
    </source>
</evidence>
<comment type="similarity">
    <text evidence="3">Belongs to the CND2 (condensin subunit 2) family.</text>
</comment>
<feature type="region of interest" description="Disordered" evidence="11">
    <location>
        <begin position="503"/>
        <end position="522"/>
    </location>
</feature>